<organism evidence="3 4">
    <name type="scientific">Xanthobacter dioxanivorans</name>
    <dbReference type="NCBI Taxonomy" id="2528964"/>
    <lineage>
        <taxon>Bacteria</taxon>
        <taxon>Pseudomonadati</taxon>
        <taxon>Pseudomonadota</taxon>
        <taxon>Alphaproteobacteria</taxon>
        <taxon>Hyphomicrobiales</taxon>
        <taxon>Xanthobacteraceae</taxon>
        <taxon>Xanthobacter</taxon>
    </lineage>
</organism>
<keyword evidence="1" id="KW-1133">Transmembrane helix</keyword>
<evidence type="ECO:0000256" key="1">
    <source>
        <dbReference type="SAM" id="Phobius"/>
    </source>
</evidence>
<dbReference type="InterPro" id="IPR056464">
    <property type="entry name" value="DotM_C"/>
</dbReference>
<proteinExistence type="predicted"/>
<protein>
    <recommendedName>
        <fullName evidence="2">DotM C-terminal cytoplasmic domain-containing protein</fullName>
    </recommendedName>
</protein>
<accession>A0A974SM03</accession>
<evidence type="ECO:0000313" key="4">
    <source>
        <dbReference type="Proteomes" id="UP000596427"/>
    </source>
</evidence>
<dbReference type="Pfam" id="PF23127">
    <property type="entry name" value="DotM_C"/>
    <property type="match status" value="1"/>
</dbReference>
<feature type="transmembrane region" description="Helical" evidence="1">
    <location>
        <begin position="77"/>
        <end position="100"/>
    </location>
</feature>
<evidence type="ECO:0000313" key="3">
    <source>
        <dbReference type="EMBL" id="QRG10192.1"/>
    </source>
</evidence>
<sequence length="474" mass="52419">MANGGSPRDFNEWLLAGLLVALVTFVGSILWLVLSPVLGPVYRISRLVETVGLWSFTGWGRYFAMVPRKGGYEFWSLFLSSIPFGVFFSILIGVMGYSAWQKVRAAHIGNFTAHDEPPSYRDIMGKVAPLYPHNAFFLRFDMSAYPQDRGAAGMPMTAQEFLRSAGAISVVGGLPRFDLEKARAGLIANFGPKNPFLRCYDTSGPRPRLTASRDDVSAIVADLPWHHAVVLYATLARINAMTGKDEKAFLSTIKRVDEYMRDVWREIMKAVEAEKTREVVLDIHDGLATENPPVALAAFLQERAPEFTVVKNARLALPLLITGSATADEIADLNKRIPITGVDEPKARLAIDPVLARRGFIAGVLAHALEETRKSGIFPPNGFLWMRFIDQPLWRSLIYVGMATPCAEASGLFEHYRAETRLGAAIPEPFVEDAPAALVREARRYVLNVDGLPHFDASVKNSLLLSREEQETAA</sequence>
<keyword evidence="1" id="KW-0812">Transmembrane</keyword>
<feature type="transmembrane region" description="Helical" evidence="1">
    <location>
        <begin position="46"/>
        <end position="65"/>
    </location>
</feature>
<keyword evidence="1" id="KW-0472">Membrane</keyword>
<feature type="domain" description="DotM C-terminal cytoplasmic" evidence="2">
    <location>
        <begin position="346"/>
        <end position="438"/>
    </location>
</feature>
<dbReference type="EMBL" id="CP063364">
    <property type="protein sequence ID" value="QRG10192.1"/>
    <property type="molecule type" value="Genomic_DNA"/>
</dbReference>
<feature type="transmembrane region" description="Helical" evidence="1">
    <location>
        <begin position="13"/>
        <end position="34"/>
    </location>
</feature>
<dbReference type="RefSeq" id="WP_203197067.1">
    <property type="nucleotide sequence ID" value="NZ_CP063364.1"/>
</dbReference>
<name>A0A974SM03_9HYPH</name>
<keyword evidence="3" id="KW-0614">Plasmid</keyword>
<reference evidence="3 4" key="1">
    <citation type="submission" date="2020-10" db="EMBL/GenBank/DDBJ databases">
        <title>Degradation of 1,4-Dioxane by Xanthobacter sp. YN2, via a Novel Group-2 Soluble Di-Iron Monooxygenase.</title>
        <authorList>
            <person name="Ma F."/>
            <person name="Wang Y."/>
            <person name="Yang J."/>
            <person name="Guo H."/>
            <person name="Su D."/>
            <person name="Yu L."/>
        </authorList>
    </citation>
    <scope>NUCLEOTIDE SEQUENCE [LARGE SCALE GENOMIC DNA]</scope>
    <source>
        <strain evidence="3 4">YN2</strain>
        <plasmid evidence="3 4">unnamed2</plasmid>
    </source>
</reference>
<geneLocation type="plasmid" evidence="3 4">
    <name>unnamed2</name>
</geneLocation>
<dbReference type="AlphaFoldDB" id="A0A974SM03"/>
<keyword evidence="4" id="KW-1185">Reference proteome</keyword>
<dbReference type="KEGG" id="xdi:EZH22_30400"/>
<dbReference type="Proteomes" id="UP000596427">
    <property type="component" value="Plasmid unnamed2"/>
</dbReference>
<evidence type="ECO:0000259" key="2">
    <source>
        <dbReference type="Pfam" id="PF23127"/>
    </source>
</evidence>
<gene>
    <name evidence="3" type="ORF">EZH22_30400</name>
</gene>